<dbReference type="InParanoid" id="A0A194REQ3"/>
<evidence type="ECO:0000256" key="7">
    <source>
        <dbReference type="ARBA" id="ARBA00023242"/>
    </source>
</evidence>
<evidence type="ECO:0000313" key="11">
    <source>
        <dbReference type="Proteomes" id="UP000053240"/>
    </source>
</evidence>
<evidence type="ECO:0000256" key="5">
    <source>
        <dbReference type="ARBA" id="ARBA00022490"/>
    </source>
</evidence>
<dbReference type="InterPro" id="IPR016024">
    <property type="entry name" value="ARM-type_fold"/>
</dbReference>
<protein>
    <recommendedName>
        <fullName evidence="8">Exportin-4</fullName>
    </recommendedName>
</protein>
<dbReference type="GO" id="GO:0006611">
    <property type="term" value="P:protein export from nucleus"/>
    <property type="evidence" value="ECO:0007669"/>
    <property type="project" value="TreeGrafter"/>
</dbReference>
<dbReference type="EMBL" id="KQ460473">
    <property type="protein sequence ID" value="KPJ14411.1"/>
    <property type="molecule type" value="Genomic_DNA"/>
</dbReference>
<evidence type="ECO:0000259" key="9">
    <source>
        <dbReference type="PROSITE" id="PS50166"/>
    </source>
</evidence>
<dbReference type="GO" id="GO:0031267">
    <property type="term" value="F:small GTPase binding"/>
    <property type="evidence" value="ECO:0007669"/>
    <property type="project" value="InterPro"/>
</dbReference>
<evidence type="ECO:0000256" key="1">
    <source>
        <dbReference type="ARBA" id="ARBA00004123"/>
    </source>
</evidence>
<keyword evidence="5" id="KW-0963">Cytoplasm</keyword>
<dbReference type="InterPro" id="IPR011989">
    <property type="entry name" value="ARM-like"/>
</dbReference>
<dbReference type="SUPFAM" id="SSF48371">
    <property type="entry name" value="ARM repeat"/>
    <property type="match status" value="1"/>
</dbReference>
<dbReference type="PANTHER" id="PTHR12596">
    <property type="entry name" value="EXPORTIN 4,7-RELATED"/>
    <property type="match status" value="1"/>
</dbReference>
<comment type="similarity">
    <text evidence="3">Belongs to the exportin family.</text>
</comment>
<evidence type="ECO:0000256" key="4">
    <source>
        <dbReference type="ARBA" id="ARBA00022448"/>
    </source>
</evidence>
<evidence type="ECO:0000313" key="10">
    <source>
        <dbReference type="EMBL" id="KPJ14411.1"/>
    </source>
</evidence>
<dbReference type="PANTHER" id="PTHR12596:SF1">
    <property type="entry name" value="EXPORTIN-4"/>
    <property type="match status" value="1"/>
</dbReference>
<evidence type="ECO:0000256" key="8">
    <source>
        <dbReference type="ARBA" id="ARBA00040444"/>
    </source>
</evidence>
<gene>
    <name evidence="10" type="ORF">RR48_13482</name>
</gene>
<dbReference type="InterPro" id="IPR044189">
    <property type="entry name" value="XPO4/7-like"/>
</dbReference>
<dbReference type="GO" id="GO:0005049">
    <property type="term" value="F:nuclear export signal receptor activity"/>
    <property type="evidence" value="ECO:0007669"/>
    <property type="project" value="InterPro"/>
</dbReference>
<keyword evidence="7" id="KW-0539">Nucleus</keyword>
<keyword evidence="11" id="KW-1185">Reference proteome</keyword>
<keyword evidence="6" id="KW-0653">Protein transport</keyword>
<accession>A0A194REQ3</accession>
<evidence type="ECO:0000256" key="6">
    <source>
        <dbReference type="ARBA" id="ARBA00022927"/>
    </source>
</evidence>
<dbReference type="GO" id="GO:0005643">
    <property type="term" value="C:nuclear pore"/>
    <property type="evidence" value="ECO:0007669"/>
    <property type="project" value="TreeGrafter"/>
</dbReference>
<dbReference type="Proteomes" id="UP000053240">
    <property type="component" value="Unassembled WGS sequence"/>
</dbReference>
<keyword evidence="4" id="KW-0813">Transport</keyword>
<dbReference type="PROSITE" id="PS50166">
    <property type="entry name" value="IMPORTIN_B_NT"/>
    <property type="match status" value="1"/>
</dbReference>
<evidence type="ECO:0000256" key="2">
    <source>
        <dbReference type="ARBA" id="ARBA00004496"/>
    </source>
</evidence>
<feature type="domain" description="Importin N-terminal" evidence="9">
    <location>
        <begin position="31"/>
        <end position="97"/>
    </location>
</feature>
<dbReference type="AlphaFoldDB" id="A0A194REQ3"/>
<dbReference type="Gene3D" id="1.25.10.10">
    <property type="entry name" value="Leucine-rich Repeat Variant"/>
    <property type="match status" value="1"/>
</dbReference>
<dbReference type="STRING" id="76193.A0A194REQ3"/>
<dbReference type="GO" id="GO:0005737">
    <property type="term" value="C:cytoplasm"/>
    <property type="evidence" value="ECO:0007669"/>
    <property type="project" value="UniProtKB-SubCell"/>
</dbReference>
<sequence>MSDSAIQTLEAAAQILMAPPNLVTPEQRHQAESVFLEFRTTKNPYQLCREILEKSTSEYVLFEAAGLIKAGLIREWSLLSKEDTSSIREYLLNYLLRKENPPFVKERLLQTIAVIIKRGSVDDGGRERKALLAELEKIIISPPISQQKLACSLILAIMQEFAITVKTADVGLIWEVHFRLKKSFETLNLKRIFRFAIGVLEQIIRSGHPPEGEQAMLTKQLITIIETILCWSHVSPLLSKRLIGAFEAIYESETAPALRLSMNWRDTIMKPELIALFFELHIYVRSNPELANPSLTCLVQLASLSGVVVSASNLKQQYLENYVNNFLRMLSFIQPNHREMLGISEIYRRLIQFFTPTLIAGTPPAFLQYLTTYTCHCIRGSIIEEGLNEDTVLREALNKFLHTWSSLVHDVDGYTTETLQNPCIEVFNTYLQCRLAPPDGTRGLEAKDGCDEDIKDDIEEDERQLHNEVLMTIGAMARKAPAHCCHLLFTLLQDRSKSQLQLMHTGKLPVSSADQLSMLFEDLHWILMIIGHFLSTDGSGEARSEANVPSELMQYSIRENANIDASLRYLVGETTTQDNIDPILKLIGLIIRINEWECAALEAGFGGVLSPELSATVSWLLKVWANSYLMLDPADYTEMSTVLECAFRQESEGAVWAVRRLAKRAGIVLKHLSAQPVAAKHVVQLLAHLAYAYPNRNQLANCEEFVALVAWEVSGNNLPGDLRKELHKVFARLASYTEGEAKNCLVASTAALQQKLLALLSVQEDTEPVRTALADILDCYCGISEGMLEIAAMDEQVTMLYNALDKVPAIIFKYHNYPGVVLPALNLLAKSAKNAMHCQNQDTVNKFVDICQTTFEVYARWNSGKISSIPQDVEEEAYDYHNYPGVVLPALNLLAKSAKNAMHCQNQDTVNKFVDICQTTFEVYARWNSGKISSIPQDVEEEAYDDIIALMELVRWLSCGAGGSGRGGCARGLRLLLPLVTPALLALPTLAHSAFRLLRDLEQADELTNLPIQDFNMVIAALRIGLTAVSSDVSTLCCETIVGLSNRAQTMGEDNRYSVALLSLAQLLLMLILKMEIPPDSIPAAGAAIYSLTCVRPSLLEGLARQVIEAFAANDPANVPRLEDAFRLLTNGVLFDGYRPHKIRFQDNFDKFLSSVHGFLIVK</sequence>
<comment type="subcellular location">
    <subcellularLocation>
        <location evidence="2">Cytoplasm</location>
    </subcellularLocation>
    <subcellularLocation>
        <location evidence="1">Nucleus</location>
    </subcellularLocation>
</comment>
<reference evidence="10 11" key="1">
    <citation type="journal article" date="2015" name="Nat. Commun.">
        <title>Outbred genome sequencing and CRISPR/Cas9 gene editing in butterflies.</title>
        <authorList>
            <person name="Li X."/>
            <person name="Fan D."/>
            <person name="Zhang W."/>
            <person name="Liu G."/>
            <person name="Zhang L."/>
            <person name="Zhao L."/>
            <person name="Fang X."/>
            <person name="Chen L."/>
            <person name="Dong Y."/>
            <person name="Chen Y."/>
            <person name="Ding Y."/>
            <person name="Zhao R."/>
            <person name="Feng M."/>
            <person name="Zhu Y."/>
            <person name="Feng Y."/>
            <person name="Jiang X."/>
            <person name="Zhu D."/>
            <person name="Xiang H."/>
            <person name="Feng X."/>
            <person name="Li S."/>
            <person name="Wang J."/>
            <person name="Zhang G."/>
            <person name="Kronforst M.R."/>
            <person name="Wang W."/>
        </authorList>
    </citation>
    <scope>NUCLEOTIDE SEQUENCE [LARGE SCALE GENOMIC DNA]</scope>
    <source>
        <strain evidence="10">Ya'a_city_454_Pm</strain>
        <tissue evidence="10">Whole body</tissue>
    </source>
</reference>
<organism evidence="10 11">
    <name type="scientific">Papilio machaon</name>
    <name type="common">Old World swallowtail butterfly</name>
    <dbReference type="NCBI Taxonomy" id="76193"/>
    <lineage>
        <taxon>Eukaryota</taxon>
        <taxon>Metazoa</taxon>
        <taxon>Ecdysozoa</taxon>
        <taxon>Arthropoda</taxon>
        <taxon>Hexapoda</taxon>
        <taxon>Insecta</taxon>
        <taxon>Pterygota</taxon>
        <taxon>Neoptera</taxon>
        <taxon>Endopterygota</taxon>
        <taxon>Lepidoptera</taxon>
        <taxon>Glossata</taxon>
        <taxon>Ditrysia</taxon>
        <taxon>Papilionoidea</taxon>
        <taxon>Papilionidae</taxon>
        <taxon>Papilioninae</taxon>
        <taxon>Papilio</taxon>
    </lineage>
</organism>
<evidence type="ECO:0000256" key="3">
    <source>
        <dbReference type="ARBA" id="ARBA00009466"/>
    </source>
</evidence>
<name>A0A194REQ3_PAPMA</name>
<dbReference type="InterPro" id="IPR001494">
    <property type="entry name" value="Importin-beta_N"/>
</dbReference>
<proteinExistence type="inferred from homology"/>